<name>A0ABZ0HW72_9HYPH</name>
<accession>A0ABZ0HW72</accession>
<organism evidence="3 4">
    <name type="scientific">Methylocapsa polymorpha</name>
    <dbReference type="NCBI Taxonomy" id="3080828"/>
    <lineage>
        <taxon>Bacteria</taxon>
        <taxon>Pseudomonadati</taxon>
        <taxon>Pseudomonadota</taxon>
        <taxon>Alphaproteobacteria</taxon>
        <taxon>Hyphomicrobiales</taxon>
        <taxon>Beijerinckiaceae</taxon>
        <taxon>Methylocapsa</taxon>
    </lineage>
</organism>
<feature type="region of interest" description="Disordered" evidence="1">
    <location>
        <begin position="29"/>
        <end position="57"/>
    </location>
</feature>
<evidence type="ECO:0000256" key="2">
    <source>
        <dbReference type="SAM" id="SignalP"/>
    </source>
</evidence>
<sequence length="104" mass="10242">MRFFRPKLCAVLVLGALALSLAGCGRRGPLGAPPGAAATNAPLTGAPDAVPTPRSGEAPALGAAALAVSPSTGVTEPANPLPRGLPRSQGHFFSTPCSDAFPGQ</sequence>
<feature type="chain" id="PRO_5046841988" evidence="2">
    <location>
        <begin position="23"/>
        <end position="104"/>
    </location>
</feature>
<keyword evidence="4" id="KW-1185">Reference proteome</keyword>
<evidence type="ECO:0000313" key="3">
    <source>
        <dbReference type="EMBL" id="WOJ91542.1"/>
    </source>
</evidence>
<evidence type="ECO:0000256" key="1">
    <source>
        <dbReference type="SAM" id="MobiDB-lite"/>
    </source>
</evidence>
<keyword evidence="3" id="KW-0449">Lipoprotein</keyword>
<feature type="signal peptide" evidence="2">
    <location>
        <begin position="1"/>
        <end position="22"/>
    </location>
</feature>
<dbReference type="RefSeq" id="WP_407341129.1">
    <property type="nucleotide sequence ID" value="NZ_CP136862.1"/>
</dbReference>
<feature type="compositionally biased region" description="Low complexity" evidence="1">
    <location>
        <begin position="29"/>
        <end position="47"/>
    </location>
</feature>
<evidence type="ECO:0000313" key="4">
    <source>
        <dbReference type="Proteomes" id="UP001626536"/>
    </source>
</evidence>
<dbReference type="Proteomes" id="UP001626536">
    <property type="component" value="Chromosome"/>
</dbReference>
<gene>
    <name evidence="3" type="ORF">RZS28_13530</name>
</gene>
<keyword evidence="2" id="KW-0732">Signal</keyword>
<proteinExistence type="predicted"/>
<protein>
    <submittedName>
        <fullName evidence="3">Lipoprotein</fullName>
    </submittedName>
</protein>
<dbReference type="PROSITE" id="PS51257">
    <property type="entry name" value="PROKAR_LIPOPROTEIN"/>
    <property type="match status" value="1"/>
</dbReference>
<dbReference type="EMBL" id="CP136862">
    <property type="protein sequence ID" value="WOJ91542.1"/>
    <property type="molecule type" value="Genomic_DNA"/>
</dbReference>
<feature type="region of interest" description="Disordered" evidence="1">
    <location>
        <begin position="69"/>
        <end position="104"/>
    </location>
</feature>
<reference evidence="3 4" key="1">
    <citation type="submission" date="2023-10" db="EMBL/GenBank/DDBJ databases">
        <title>Novel methanotroph of the genus Methylocapsa from a subarctic wetland.</title>
        <authorList>
            <person name="Belova S.E."/>
            <person name="Oshkin I.Y."/>
            <person name="Miroshnikov K."/>
            <person name="Dedysh S.N."/>
        </authorList>
    </citation>
    <scope>NUCLEOTIDE SEQUENCE [LARGE SCALE GENOMIC DNA]</scope>
    <source>
        <strain evidence="3 4">RX1</strain>
    </source>
</reference>